<feature type="domain" description="SLH" evidence="3">
    <location>
        <begin position="81"/>
        <end position="144"/>
    </location>
</feature>
<comment type="caution">
    <text evidence="5">The sequence shown here is derived from an EMBL/GenBank/DDBJ whole genome shotgun (WGS) entry which is preliminary data.</text>
</comment>
<dbReference type="EMBL" id="CCDP010000001">
    <property type="protein sequence ID" value="CDQ38368.1"/>
    <property type="molecule type" value="Genomic_DNA"/>
</dbReference>
<dbReference type="InterPro" id="IPR001119">
    <property type="entry name" value="SLH_dom"/>
</dbReference>
<gene>
    <name evidence="5" type="primary">lytD_1</name>
    <name evidence="5" type="ORF">BN990_00638</name>
</gene>
<dbReference type="GO" id="GO:0004040">
    <property type="term" value="F:amidase activity"/>
    <property type="evidence" value="ECO:0007669"/>
    <property type="project" value="InterPro"/>
</dbReference>
<feature type="compositionally biased region" description="Basic and acidic residues" evidence="2">
    <location>
        <begin position="460"/>
        <end position="472"/>
    </location>
</feature>
<dbReference type="Pfam" id="PF00395">
    <property type="entry name" value="SLH"/>
    <property type="match status" value="3"/>
</dbReference>
<dbReference type="Proteomes" id="UP000028875">
    <property type="component" value="Unassembled WGS sequence"/>
</dbReference>
<reference evidence="5 6" key="1">
    <citation type="submission" date="2014-03" db="EMBL/GenBank/DDBJ databases">
        <authorList>
            <person name="Urmite Genomes U."/>
        </authorList>
    </citation>
    <scope>NUCLEOTIDE SEQUENCE [LARGE SCALE GENOMIC DNA]</scope>
    <source>
        <strain evidence="5 6">Vm-5</strain>
    </source>
</reference>
<dbReference type="eggNOG" id="COG3807">
    <property type="taxonomic scope" value="Bacteria"/>
</dbReference>
<accession>A0A024Q768</accession>
<dbReference type="Pfam" id="PF01832">
    <property type="entry name" value="Glucosaminidase"/>
    <property type="match status" value="1"/>
</dbReference>
<evidence type="ECO:0000313" key="6">
    <source>
        <dbReference type="Proteomes" id="UP000028875"/>
    </source>
</evidence>
<dbReference type="SMART" id="SM00047">
    <property type="entry name" value="LYZ2"/>
    <property type="match status" value="1"/>
</dbReference>
<dbReference type="eggNOG" id="COG4193">
    <property type="taxonomic scope" value="Bacteria"/>
</dbReference>
<evidence type="ECO:0000313" key="5">
    <source>
        <dbReference type="EMBL" id="CDQ38368.1"/>
    </source>
</evidence>
<dbReference type="InterPro" id="IPR051465">
    <property type="entry name" value="Cell_Envelope_Struct_Comp"/>
</dbReference>
<keyword evidence="6" id="KW-1185">Reference proteome</keyword>
<evidence type="ECO:0000259" key="4">
    <source>
        <dbReference type="PROSITE" id="PS51781"/>
    </source>
</evidence>
<reference evidence="6" key="2">
    <citation type="submission" date="2014-05" db="EMBL/GenBank/DDBJ databases">
        <title>Draft genome sequence of Virgibacillus massiliensis Vm-5.</title>
        <authorList>
            <person name="Khelaifia S."/>
            <person name="Croce O."/>
            <person name="Lagier J.C."/>
            <person name="Raoult D."/>
        </authorList>
    </citation>
    <scope>NUCLEOTIDE SEQUENCE [LARGE SCALE GENOMIC DNA]</scope>
    <source>
        <strain evidence="6">Vm-5</strain>
    </source>
</reference>
<dbReference type="PROSITE" id="PS51272">
    <property type="entry name" value="SLH"/>
    <property type="match status" value="3"/>
</dbReference>
<dbReference type="Gene3D" id="2.30.30.40">
    <property type="entry name" value="SH3 Domains"/>
    <property type="match status" value="3"/>
</dbReference>
<evidence type="ECO:0000259" key="3">
    <source>
        <dbReference type="PROSITE" id="PS51272"/>
    </source>
</evidence>
<evidence type="ECO:0000256" key="2">
    <source>
        <dbReference type="SAM" id="MobiDB-lite"/>
    </source>
</evidence>
<dbReference type="PANTHER" id="PTHR43308:SF5">
    <property type="entry name" value="S-LAYER PROTEIN _ PEPTIDOGLYCAN ENDO-BETA-N-ACETYLGLUCOSAMINIDASE"/>
    <property type="match status" value="1"/>
</dbReference>
<feature type="domain" description="SLH" evidence="3">
    <location>
        <begin position="145"/>
        <end position="211"/>
    </location>
</feature>
<protein>
    <submittedName>
        <fullName evidence="5">Beta-N-acetylglucosaminidase</fullName>
    </submittedName>
</protein>
<name>A0A024Q768_9BACI</name>
<feature type="domain" description="SH3b" evidence="4">
    <location>
        <begin position="472"/>
        <end position="534"/>
    </location>
</feature>
<dbReference type="Pfam" id="PF08239">
    <property type="entry name" value="SH3_3"/>
    <property type="match status" value="2"/>
</dbReference>
<dbReference type="PANTHER" id="PTHR43308">
    <property type="entry name" value="OUTER MEMBRANE PROTEIN ALPHA-RELATED"/>
    <property type="match status" value="1"/>
</dbReference>
<proteinExistence type="predicted"/>
<dbReference type="SUPFAM" id="SSF50044">
    <property type="entry name" value="SH3-domain"/>
    <property type="match status" value="1"/>
</dbReference>
<dbReference type="PROSITE" id="PS51781">
    <property type="entry name" value="SH3B"/>
    <property type="match status" value="1"/>
</dbReference>
<feature type="domain" description="SLH" evidence="3">
    <location>
        <begin position="21"/>
        <end position="80"/>
    </location>
</feature>
<evidence type="ECO:0000256" key="1">
    <source>
        <dbReference type="ARBA" id="ARBA00022729"/>
    </source>
</evidence>
<dbReference type="InterPro" id="IPR036028">
    <property type="entry name" value="SH3-like_dom_sf"/>
</dbReference>
<dbReference type="SMART" id="SM00287">
    <property type="entry name" value="SH3b"/>
    <property type="match status" value="3"/>
</dbReference>
<feature type="region of interest" description="Disordered" evidence="2">
    <location>
        <begin position="451"/>
        <end position="472"/>
    </location>
</feature>
<organism evidence="5 6">
    <name type="scientific">Virgibacillus massiliensis</name>
    <dbReference type="NCBI Taxonomy" id="1462526"/>
    <lineage>
        <taxon>Bacteria</taxon>
        <taxon>Bacillati</taxon>
        <taxon>Bacillota</taxon>
        <taxon>Bacilli</taxon>
        <taxon>Bacillales</taxon>
        <taxon>Bacillaceae</taxon>
        <taxon>Virgibacillus</taxon>
    </lineage>
</organism>
<dbReference type="InterPro" id="IPR002901">
    <property type="entry name" value="MGlyc_endo_b_GlcNAc-like_dom"/>
</dbReference>
<dbReference type="RefSeq" id="WP_051739002.1">
    <property type="nucleotide sequence ID" value="NZ_BNER01000001.1"/>
</dbReference>
<dbReference type="STRING" id="1462526.BN990_00638"/>
<dbReference type="OrthoDB" id="9816557at2"/>
<dbReference type="AlphaFoldDB" id="A0A024Q768"/>
<dbReference type="InterPro" id="IPR003646">
    <property type="entry name" value="SH3-like_bac-type"/>
</dbReference>
<sequence length="695" mass="78720">MKILNKFFFVPIILLTLILPQTIYAQSDIHGHYFEKSMVSLIERGIMRGYSDGTYRPDHAITRAEFTVFLVRALNLSTNASQNKFTDIEKEDWYYAAITTAVNNQIIGGYPNNVFRPDKHISRQEVAAMMKRALDLKGIDADKAPLLFNDNKEINPMFYGAIQKLVYLNIIAGKKNNQGLYFAPLDSTTRGEMSAILNRMLQVIGEPKIRIDYTHYNYSFKEMIDIQVTKTPKVDGAGNFLASRSLVEYYANPRNFSSESSDYLQFLNLSENANLDPSEINRKVLQNKGSLSGQANSFIEAGKQYGINEVYLMAHALHETGNGTSRLATGIPVDKNGNIVAKNKATYTVYNMYGYGAVDNDPLNGGAKYAFNKGWFSPEAAIIGGARDIANHYINDGQDTLYKMRWNPSSPGYPQYATHVQWAILQTNRIQEIYNLLNNYVLKFDVPTFNQQPGATSKPSGDKQYHVDTKRQGEKMKTTANLNLRTGPTTTFHIIKTLSNNTIVTIIGENGGWYKVNAGGVTGWVSSNYLRKGIRLSEQFLKPSAEDKKAPSTSKIYNHLRAVTTENHVHMRTEPSTRNKETIIKLLSIDTSIEIIDKHDNWYYVSDSQDKGWISKDYILLTNLFQVENIESNLLVRNKPNLQGEVIGKLQASDYVNANVTANNQVVQEGDWLMVYYKDGYGWVHQRYLHKQNNY</sequence>
<keyword evidence="1" id="KW-0732">Signal</keyword>